<comment type="similarity">
    <text evidence="2">Belongs to the NET family.</text>
</comment>
<reference evidence="4 5" key="1">
    <citation type="journal article" date="2020" name="IScience">
        <title>Genome Sequencing of the Endangered Kingdonia uniflora (Circaeasteraceae, Ranunculales) Reveals Potential Mechanisms of Evolutionary Specialization.</title>
        <authorList>
            <person name="Sun Y."/>
            <person name="Deng T."/>
            <person name="Zhang A."/>
            <person name="Moore M.J."/>
            <person name="Landis J.B."/>
            <person name="Lin N."/>
            <person name="Zhang H."/>
            <person name="Zhang X."/>
            <person name="Huang J."/>
            <person name="Zhang X."/>
            <person name="Sun H."/>
            <person name="Wang H."/>
        </authorList>
    </citation>
    <scope>NUCLEOTIDE SEQUENCE [LARGE SCALE GENOMIC DNA]</scope>
    <source>
        <strain evidence="4">TB1705</strain>
        <tissue evidence="4">Leaf</tissue>
    </source>
</reference>
<evidence type="ECO:0000256" key="2">
    <source>
        <dbReference type="ARBA" id="ARBA00038006"/>
    </source>
</evidence>
<dbReference type="EMBL" id="JACGCM010000223">
    <property type="protein sequence ID" value="KAF6174889.1"/>
    <property type="molecule type" value="Genomic_DNA"/>
</dbReference>
<proteinExistence type="inferred from homology"/>
<evidence type="ECO:0000259" key="3">
    <source>
        <dbReference type="PROSITE" id="PS51774"/>
    </source>
</evidence>
<keyword evidence="1" id="KW-0175">Coiled coil</keyword>
<name>A0A7J7P617_9MAGN</name>
<organism evidence="4 5">
    <name type="scientific">Kingdonia uniflora</name>
    <dbReference type="NCBI Taxonomy" id="39325"/>
    <lineage>
        <taxon>Eukaryota</taxon>
        <taxon>Viridiplantae</taxon>
        <taxon>Streptophyta</taxon>
        <taxon>Embryophyta</taxon>
        <taxon>Tracheophyta</taxon>
        <taxon>Spermatophyta</taxon>
        <taxon>Magnoliopsida</taxon>
        <taxon>Ranunculales</taxon>
        <taxon>Circaeasteraceae</taxon>
        <taxon>Kingdonia</taxon>
    </lineage>
</organism>
<dbReference type="OrthoDB" id="2019833at2759"/>
<dbReference type="InterPro" id="IPR011684">
    <property type="entry name" value="NAB"/>
</dbReference>
<evidence type="ECO:0000313" key="5">
    <source>
        <dbReference type="Proteomes" id="UP000541444"/>
    </source>
</evidence>
<gene>
    <name evidence="4" type="ORF">GIB67_026377</name>
</gene>
<dbReference type="AlphaFoldDB" id="A0A7J7P617"/>
<dbReference type="PANTHER" id="PTHR32258:SF28">
    <property type="entry name" value="PROTEIN NETWORKED 3A-RELATED"/>
    <property type="match status" value="1"/>
</dbReference>
<dbReference type="InterPro" id="IPR051861">
    <property type="entry name" value="NET_actin-binding_domain"/>
</dbReference>
<protein>
    <recommendedName>
        <fullName evidence="3">NAB domain-containing protein</fullName>
    </recommendedName>
</protein>
<evidence type="ECO:0000313" key="4">
    <source>
        <dbReference type="EMBL" id="KAF6174889.1"/>
    </source>
</evidence>
<keyword evidence="5" id="KW-1185">Reference proteome</keyword>
<dbReference type="GO" id="GO:0005774">
    <property type="term" value="C:vacuolar membrane"/>
    <property type="evidence" value="ECO:0007669"/>
    <property type="project" value="TreeGrafter"/>
</dbReference>
<feature type="domain" description="NAB" evidence="3">
    <location>
        <begin position="1"/>
        <end position="51"/>
    </location>
</feature>
<dbReference type="PANTHER" id="PTHR32258">
    <property type="entry name" value="PROTEIN NETWORKED 4A"/>
    <property type="match status" value="1"/>
</dbReference>
<evidence type="ECO:0000256" key="1">
    <source>
        <dbReference type="ARBA" id="ARBA00023054"/>
    </source>
</evidence>
<accession>A0A7J7P617</accession>
<dbReference type="Proteomes" id="UP000541444">
    <property type="component" value="Unassembled WGS sequence"/>
</dbReference>
<dbReference type="PROSITE" id="PS51774">
    <property type="entry name" value="NAB"/>
    <property type="match status" value="1"/>
</dbReference>
<comment type="caution">
    <text evidence="4">The sequence shown here is derived from an EMBL/GenBank/DDBJ whole genome shotgun (WGS) entry which is preliminary data.</text>
</comment>
<dbReference type="Pfam" id="PF07765">
    <property type="entry name" value="KIP1"/>
    <property type="match status" value="1"/>
</dbReference>
<sequence>MLKLSKKDADSFAQHAEMYYKKIHELIIMVEDFYKTHRSLLERKSEVEDPEQVKEFVVDVLETQEVVSGVFEIIVAKLKEEIERLEKEGSKEPTNHKKLREKGGNKATQHIYGYLKGECCPKQEEQV</sequence>
<dbReference type="GO" id="GO:0003779">
    <property type="term" value="F:actin binding"/>
    <property type="evidence" value="ECO:0007669"/>
    <property type="project" value="InterPro"/>
</dbReference>